<dbReference type="InterPro" id="IPR054399">
    <property type="entry name" value="Fervidolysin-like_N_prodom"/>
</dbReference>
<evidence type="ECO:0000259" key="2">
    <source>
        <dbReference type="Pfam" id="PF22148"/>
    </source>
</evidence>
<dbReference type="Pfam" id="PF22148">
    <property type="entry name" value="Fervidolysin_NPro-like"/>
    <property type="match status" value="1"/>
</dbReference>
<comment type="caution">
    <text evidence="3">The sequence shown here is derived from an EMBL/GenBank/DDBJ whole genome shotgun (WGS) entry which is preliminary data.</text>
</comment>
<keyword evidence="1" id="KW-0732">Signal</keyword>
<evidence type="ECO:0000256" key="1">
    <source>
        <dbReference type="SAM" id="SignalP"/>
    </source>
</evidence>
<name>A0ABW6C2B6_9BACT</name>
<organism evidence="3 4">
    <name type="scientific">Pontibacter toksunensis</name>
    <dbReference type="NCBI Taxonomy" id="1332631"/>
    <lineage>
        <taxon>Bacteria</taxon>
        <taxon>Pseudomonadati</taxon>
        <taxon>Bacteroidota</taxon>
        <taxon>Cytophagia</taxon>
        <taxon>Cytophagales</taxon>
        <taxon>Hymenobacteraceae</taxon>
        <taxon>Pontibacter</taxon>
    </lineage>
</organism>
<reference evidence="4" key="1">
    <citation type="journal article" date="2019" name="Int. J. Syst. Evol. Microbiol.">
        <title>The Global Catalogue of Microorganisms (GCM) 10K type strain sequencing project: providing services to taxonomists for standard genome sequencing and annotation.</title>
        <authorList>
            <consortium name="The Broad Institute Genomics Platform"/>
            <consortium name="The Broad Institute Genome Sequencing Center for Infectious Disease"/>
            <person name="Wu L."/>
            <person name="Ma J."/>
        </authorList>
    </citation>
    <scope>NUCLEOTIDE SEQUENCE [LARGE SCALE GENOMIC DNA]</scope>
    <source>
        <strain evidence="4">KCTC 23984</strain>
    </source>
</reference>
<protein>
    <recommendedName>
        <fullName evidence="2">Fervidolysin-like N-terminal prodomain domain-containing protein</fullName>
    </recommendedName>
</protein>
<proteinExistence type="predicted"/>
<keyword evidence="4" id="KW-1185">Reference proteome</keyword>
<evidence type="ECO:0000313" key="4">
    <source>
        <dbReference type="Proteomes" id="UP001597641"/>
    </source>
</evidence>
<evidence type="ECO:0000313" key="3">
    <source>
        <dbReference type="EMBL" id="MFD3003418.1"/>
    </source>
</evidence>
<dbReference type="Proteomes" id="UP001597641">
    <property type="component" value="Unassembled WGS sequence"/>
</dbReference>
<dbReference type="EMBL" id="JBHUOX010000029">
    <property type="protein sequence ID" value="MFD3003418.1"/>
    <property type="molecule type" value="Genomic_DNA"/>
</dbReference>
<sequence>MKRTIIPIFTYLTLLLVFTSCRQDGPAPIRNIKAGPNLLKAQAGQAFTNYTYFTNQQQKTLGNVYTKVVLVSFVSGLSAEQEQQTLAQYGFVKNKSGQLATGVTLLHSIELVDGLNCNQVEQALQHLAQDPNISYAAPYFRDGNSLVGVSNQVIVTMEKGESAALQQLAEQYNAQVLKSLGNDVYLLKVDDSSKGNALAFANYLHGQKGIAQAEPDFIVSLD</sequence>
<accession>A0ABW6C2B6</accession>
<dbReference type="PROSITE" id="PS51257">
    <property type="entry name" value="PROKAR_LIPOPROTEIN"/>
    <property type="match status" value="1"/>
</dbReference>
<feature type="domain" description="Fervidolysin-like N-terminal prodomain" evidence="2">
    <location>
        <begin position="149"/>
        <end position="215"/>
    </location>
</feature>
<feature type="chain" id="PRO_5046716084" description="Fervidolysin-like N-terminal prodomain domain-containing protein" evidence="1">
    <location>
        <begin position="23"/>
        <end position="222"/>
    </location>
</feature>
<feature type="signal peptide" evidence="1">
    <location>
        <begin position="1"/>
        <end position="22"/>
    </location>
</feature>
<dbReference type="RefSeq" id="WP_377490770.1">
    <property type="nucleotide sequence ID" value="NZ_JBHUOX010000029.1"/>
</dbReference>
<gene>
    <name evidence="3" type="ORF">ACFS7Z_23860</name>
</gene>